<gene>
    <name evidence="2" type="ORF">MBM_01823</name>
</gene>
<feature type="region of interest" description="Disordered" evidence="1">
    <location>
        <begin position="49"/>
        <end position="73"/>
    </location>
</feature>
<organism evidence="2 3">
    <name type="scientific">Marssonina brunnea f. sp. multigermtubi (strain MB_m1)</name>
    <name type="common">Marssonina leaf spot fungus</name>
    <dbReference type="NCBI Taxonomy" id="1072389"/>
    <lineage>
        <taxon>Eukaryota</taxon>
        <taxon>Fungi</taxon>
        <taxon>Dikarya</taxon>
        <taxon>Ascomycota</taxon>
        <taxon>Pezizomycotina</taxon>
        <taxon>Leotiomycetes</taxon>
        <taxon>Helotiales</taxon>
        <taxon>Drepanopezizaceae</taxon>
        <taxon>Drepanopeziza</taxon>
    </lineage>
</organism>
<protein>
    <submittedName>
        <fullName evidence="2">Uncharacterized protein</fullName>
    </submittedName>
</protein>
<evidence type="ECO:0000256" key="1">
    <source>
        <dbReference type="SAM" id="MobiDB-lite"/>
    </source>
</evidence>
<proteinExistence type="predicted"/>
<dbReference type="EMBL" id="JH921430">
    <property type="protein sequence ID" value="EKD19871.1"/>
    <property type="molecule type" value="Genomic_DNA"/>
</dbReference>
<dbReference type="KEGG" id="mbe:MBM_01823"/>
<evidence type="ECO:0000313" key="3">
    <source>
        <dbReference type="Proteomes" id="UP000006753"/>
    </source>
</evidence>
<sequence length="179" mass="19794">MEIIPLPEILTSNVSQAAGPSFPEPDILRRRRVNCARMVSITGNGCQLRSRATSKENKSSLQPRKRGIGFGLTDPPRSAALRVSIGTFWKINAHHDSPVPSSQPAGTRRWHFSTQPSIGVRAEDLALGFKNAMALRQAEKKKFDCPERSGLTWPSQTSMAHGRWQMANAREQKNTTTSS</sequence>
<dbReference type="AlphaFoldDB" id="K1X3Q2"/>
<dbReference type="HOGENOM" id="CLU_1503739_0_0_1"/>
<name>K1X3Q2_MARBU</name>
<reference evidence="2 3" key="1">
    <citation type="journal article" date="2012" name="BMC Genomics">
        <title>Sequencing the genome of Marssonina brunnea reveals fungus-poplar co-evolution.</title>
        <authorList>
            <person name="Zhu S."/>
            <person name="Cao Y.-Z."/>
            <person name="Jiang C."/>
            <person name="Tan B.-Y."/>
            <person name="Wang Z."/>
            <person name="Feng S."/>
            <person name="Zhang L."/>
            <person name="Su X.-H."/>
            <person name="Brejova B."/>
            <person name="Vinar T."/>
            <person name="Xu M."/>
            <person name="Wang M.-X."/>
            <person name="Zhang S.-G."/>
            <person name="Huang M.-R."/>
            <person name="Wu R."/>
            <person name="Zhou Y."/>
        </authorList>
    </citation>
    <scope>NUCLEOTIDE SEQUENCE [LARGE SCALE GENOMIC DNA]</scope>
    <source>
        <strain evidence="2 3">MB_m1</strain>
    </source>
</reference>
<dbReference type="Proteomes" id="UP000006753">
    <property type="component" value="Unassembled WGS sequence"/>
</dbReference>
<accession>K1X3Q2</accession>
<dbReference type="OrthoDB" id="10610381at2759"/>
<keyword evidence="3" id="KW-1185">Reference proteome</keyword>
<evidence type="ECO:0000313" key="2">
    <source>
        <dbReference type="EMBL" id="EKD19871.1"/>
    </source>
</evidence>
<dbReference type="InParanoid" id="K1X3Q2"/>